<evidence type="ECO:0000256" key="2">
    <source>
        <dbReference type="ARBA" id="ARBA00022553"/>
    </source>
</evidence>
<dbReference type="PRINTS" id="PR00038">
    <property type="entry name" value="HTHLUXR"/>
</dbReference>
<dbReference type="SMART" id="SM00448">
    <property type="entry name" value="REC"/>
    <property type="match status" value="1"/>
</dbReference>
<evidence type="ECO:0000256" key="5">
    <source>
        <dbReference type="ARBA" id="ARBA00023163"/>
    </source>
</evidence>
<dbReference type="SUPFAM" id="SSF46894">
    <property type="entry name" value="C-terminal effector domain of the bipartite response regulators"/>
    <property type="match status" value="1"/>
</dbReference>
<dbReference type="InterPro" id="IPR001789">
    <property type="entry name" value="Sig_transdc_resp-reg_receiver"/>
</dbReference>
<dbReference type="InterPro" id="IPR058245">
    <property type="entry name" value="NreC/VraR/RcsB-like_REC"/>
</dbReference>
<dbReference type="PANTHER" id="PTHR43214:SF43">
    <property type="entry name" value="TWO-COMPONENT RESPONSE REGULATOR"/>
    <property type="match status" value="1"/>
</dbReference>
<keyword evidence="11" id="KW-1185">Reference proteome</keyword>
<evidence type="ECO:0000256" key="3">
    <source>
        <dbReference type="ARBA" id="ARBA00023015"/>
    </source>
</evidence>
<reference evidence="11" key="1">
    <citation type="submission" date="2017-02" db="EMBL/GenBank/DDBJ databases">
        <authorList>
            <person name="Varghese N."/>
            <person name="Submissions S."/>
        </authorList>
    </citation>
    <scope>NUCLEOTIDE SEQUENCE [LARGE SCALE GENOMIC DNA]</scope>
    <source>
        <strain evidence="11">ATCC BAA-73</strain>
    </source>
</reference>
<evidence type="ECO:0000313" key="10">
    <source>
        <dbReference type="EMBL" id="SJZ89560.1"/>
    </source>
</evidence>
<dbReference type="SMART" id="SM00421">
    <property type="entry name" value="HTH_LUXR"/>
    <property type="match status" value="1"/>
</dbReference>
<dbReference type="PROSITE" id="PS50043">
    <property type="entry name" value="HTH_LUXR_2"/>
    <property type="match status" value="1"/>
</dbReference>
<dbReference type="Pfam" id="PF00196">
    <property type="entry name" value="GerE"/>
    <property type="match status" value="1"/>
</dbReference>
<dbReference type="GO" id="GO:0006355">
    <property type="term" value="P:regulation of DNA-templated transcription"/>
    <property type="evidence" value="ECO:0007669"/>
    <property type="project" value="InterPro"/>
</dbReference>
<keyword evidence="2 7" id="KW-0597">Phosphoprotein</keyword>
<name>A0A1T4PDC8_9FIRM</name>
<dbReference type="CDD" id="cd17535">
    <property type="entry name" value="REC_NarL-like"/>
    <property type="match status" value="1"/>
</dbReference>
<protein>
    <recommendedName>
        <fullName evidence="1">Stage 0 sporulation protein A homolog</fullName>
    </recommendedName>
</protein>
<evidence type="ECO:0000256" key="4">
    <source>
        <dbReference type="ARBA" id="ARBA00023125"/>
    </source>
</evidence>
<feature type="domain" description="Response regulatory" evidence="9">
    <location>
        <begin position="3"/>
        <end position="119"/>
    </location>
</feature>
<dbReference type="GO" id="GO:0003677">
    <property type="term" value="F:DNA binding"/>
    <property type="evidence" value="ECO:0007669"/>
    <property type="project" value="UniProtKB-KW"/>
</dbReference>
<dbReference type="CDD" id="cd06170">
    <property type="entry name" value="LuxR_C_like"/>
    <property type="match status" value="1"/>
</dbReference>
<keyword evidence="4" id="KW-0238">DNA-binding</keyword>
<dbReference type="InterPro" id="IPR000792">
    <property type="entry name" value="Tscrpt_reg_LuxR_C"/>
</dbReference>
<feature type="domain" description="HTH luxR-type" evidence="8">
    <location>
        <begin position="176"/>
        <end position="241"/>
    </location>
</feature>
<dbReference type="InterPro" id="IPR016032">
    <property type="entry name" value="Sig_transdc_resp-reg_C-effctor"/>
</dbReference>
<comment type="function">
    <text evidence="6">May play the central regulatory role in sporulation. It may be an element of the effector pathway responsible for the activation of sporulation genes in response to nutritional stress. Spo0A may act in concert with spo0H (a sigma factor) to control the expression of some genes that are critical to the sporulation process.</text>
</comment>
<dbReference type="SUPFAM" id="SSF52172">
    <property type="entry name" value="CheY-like"/>
    <property type="match status" value="1"/>
</dbReference>
<dbReference type="AlphaFoldDB" id="A0A1T4PDC8"/>
<dbReference type="STRING" id="142842.SAMN02745118_02133"/>
<dbReference type="Proteomes" id="UP000190625">
    <property type="component" value="Unassembled WGS sequence"/>
</dbReference>
<organism evidence="10 11">
    <name type="scientific">Selenihalanaerobacter shriftii</name>
    <dbReference type="NCBI Taxonomy" id="142842"/>
    <lineage>
        <taxon>Bacteria</taxon>
        <taxon>Bacillati</taxon>
        <taxon>Bacillota</taxon>
        <taxon>Clostridia</taxon>
        <taxon>Halanaerobiales</taxon>
        <taxon>Halobacteroidaceae</taxon>
        <taxon>Selenihalanaerobacter</taxon>
    </lineage>
</organism>
<dbReference type="OrthoDB" id="9779069at2"/>
<feature type="modified residue" description="4-aspartylphosphate" evidence="7">
    <location>
        <position position="54"/>
    </location>
</feature>
<dbReference type="PANTHER" id="PTHR43214">
    <property type="entry name" value="TWO-COMPONENT RESPONSE REGULATOR"/>
    <property type="match status" value="1"/>
</dbReference>
<keyword evidence="3" id="KW-0805">Transcription regulation</keyword>
<dbReference type="InterPro" id="IPR039420">
    <property type="entry name" value="WalR-like"/>
</dbReference>
<dbReference type="Gene3D" id="3.40.50.2300">
    <property type="match status" value="1"/>
</dbReference>
<evidence type="ECO:0000256" key="6">
    <source>
        <dbReference type="ARBA" id="ARBA00024867"/>
    </source>
</evidence>
<keyword evidence="5" id="KW-0804">Transcription</keyword>
<evidence type="ECO:0000259" key="8">
    <source>
        <dbReference type="PROSITE" id="PS50043"/>
    </source>
</evidence>
<dbReference type="PROSITE" id="PS00622">
    <property type="entry name" value="HTH_LUXR_1"/>
    <property type="match status" value="1"/>
</dbReference>
<evidence type="ECO:0000256" key="7">
    <source>
        <dbReference type="PROSITE-ProRule" id="PRU00169"/>
    </source>
</evidence>
<dbReference type="Pfam" id="PF00072">
    <property type="entry name" value="Response_reg"/>
    <property type="match status" value="1"/>
</dbReference>
<sequence>MIKVLVSDDHSLVRKGIMTLLDNEADIKVVGEATNGEEAVKKARKLKPDVILMDLSMPRIDGMEATRKITSSNLKSKVLILTVHEEKGYFKEALEAGGSGYILKKAADVELLSAIRAVHREEVFIYPSMTKILISNYLATNNNSKMKKELTGQEKRCQSCQQETENVENIDDNQGQDDNYSLLSNREREVFELVAMGYTNKQIGQELVISVKTVETHKFRMMKKLELNKRSEVVRLAIKKGIL</sequence>
<evidence type="ECO:0000313" key="11">
    <source>
        <dbReference type="Proteomes" id="UP000190625"/>
    </source>
</evidence>
<accession>A0A1T4PDC8</accession>
<dbReference type="InterPro" id="IPR011006">
    <property type="entry name" value="CheY-like_superfamily"/>
</dbReference>
<evidence type="ECO:0000256" key="1">
    <source>
        <dbReference type="ARBA" id="ARBA00018672"/>
    </source>
</evidence>
<gene>
    <name evidence="10" type="ORF">SAMN02745118_02133</name>
</gene>
<dbReference type="EMBL" id="FUWM01000018">
    <property type="protein sequence ID" value="SJZ89560.1"/>
    <property type="molecule type" value="Genomic_DNA"/>
</dbReference>
<dbReference type="RefSeq" id="WP_078810581.1">
    <property type="nucleotide sequence ID" value="NZ_FUWM01000018.1"/>
</dbReference>
<proteinExistence type="predicted"/>
<evidence type="ECO:0000259" key="9">
    <source>
        <dbReference type="PROSITE" id="PS50110"/>
    </source>
</evidence>
<dbReference type="GO" id="GO:0000160">
    <property type="term" value="P:phosphorelay signal transduction system"/>
    <property type="evidence" value="ECO:0007669"/>
    <property type="project" value="InterPro"/>
</dbReference>
<dbReference type="PROSITE" id="PS50110">
    <property type="entry name" value="RESPONSE_REGULATORY"/>
    <property type="match status" value="1"/>
</dbReference>